<dbReference type="InterPro" id="IPR027417">
    <property type="entry name" value="P-loop_NTPase"/>
</dbReference>
<dbReference type="PROSITE" id="PS50893">
    <property type="entry name" value="ABC_TRANSPORTER_2"/>
    <property type="match status" value="1"/>
</dbReference>
<accession>A0A9D1G077</accession>
<dbReference type="GO" id="GO:0016887">
    <property type="term" value="F:ATP hydrolysis activity"/>
    <property type="evidence" value="ECO:0007669"/>
    <property type="project" value="InterPro"/>
</dbReference>
<dbReference type="PANTHER" id="PTHR24221">
    <property type="entry name" value="ATP-BINDING CASSETTE SUB-FAMILY B"/>
    <property type="match status" value="1"/>
</dbReference>
<dbReference type="GO" id="GO:0034040">
    <property type="term" value="F:ATPase-coupled lipid transmembrane transporter activity"/>
    <property type="evidence" value="ECO:0007669"/>
    <property type="project" value="TreeGrafter"/>
</dbReference>
<comment type="subcellular location">
    <subcellularLocation>
        <location evidence="1">Cell membrane</location>
        <topology evidence="1">Multi-pass membrane protein</topology>
    </subcellularLocation>
</comment>
<sequence>MWRCQIFLRLGGKNAAARVAVQAAVYGLSYCYGAFYTIVLFRQLVNAIQARASFESVLGLLAVFCAMGVANTLLKGWYEHRFVPRSDCAIEQALAASVYQKAASADLACFEDSGYYDRMGRAAATARESALAALDAMSDLLATAFILVANALYVVWVDGTLLPLIALPAALALHWQRKKGALEGRMEEACEPYRRRTAYARRVSLLKEYAQEIRLTGAGKIAAARFREGCAGLMRVARERGWRIALYEIGAEFLLRVVLYAGLYGYAAWRYLACAAFTLGDFAAISGAINNVVWFVEKSGEHIATLRKQAHAAGQLDAFMREEVRVRGGSEPCAFQNEIMLKDIRFSYPGAKRAALTGVSLTLRRGESIALVGENGAGKTTLVKLLLRLYDPEAGEILLDGRPYCAYRLDSLRAQFAVAFQDSRLYPFSVSENVRAGRVESEEAVREALNRAGLAGLAPSRAVTREFDADGWNPSGGQAQRLFAARVFASGAPIAILDEPSAMLNPLAEEALFAALREGSRGRTTIFISHRLTSVKWVDRVVMMQNGTIAEQGTHEELLARGGAYARLFFAQAERYRKEGAPHET</sequence>
<evidence type="ECO:0000313" key="10">
    <source>
        <dbReference type="Proteomes" id="UP000824140"/>
    </source>
</evidence>
<evidence type="ECO:0000313" key="9">
    <source>
        <dbReference type="EMBL" id="HIS92883.1"/>
    </source>
</evidence>
<feature type="transmembrane region" description="Helical" evidence="7">
    <location>
        <begin position="53"/>
        <end position="74"/>
    </location>
</feature>
<evidence type="ECO:0000256" key="7">
    <source>
        <dbReference type="SAM" id="Phobius"/>
    </source>
</evidence>
<reference evidence="9" key="2">
    <citation type="journal article" date="2021" name="PeerJ">
        <title>Extensive microbial diversity within the chicken gut microbiome revealed by metagenomics and culture.</title>
        <authorList>
            <person name="Gilroy R."/>
            <person name="Ravi A."/>
            <person name="Getino M."/>
            <person name="Pursley I."/>
            <person name="Horton D.L."/>
            <person name="Alikhan N.F."/>
            <person name="Baker D."/>
            <person name="Gharbi K."/>
            <person name="Hall N."/>
            <person name="Watson M."/>
            <person name="Adriaenssens E.M."/>
            <person name="Foster-Nyarko E."/>
            <person name="Jarju S."/>
            <person name="Secka A."/>
            <person name="Antonio M."/>
            <person name="Oren A."/>
            <person name="Chaudhuri R.R."/>
            <person name="La Ragione R."/>
            <person name="Hildebrand F."/>
            <person name="Pallen M.J."/>
        </authorList>
    </citation>
    <scope>NUCLEOTIDE SEQUENCE</scope>
    <source>
        <strain evidence="9">13766</strain>
    </source>
</reference>
<feature type="transmembrane region" description="Helical" evidence="7">
    <location>
        <begin position="140"/>
        <end position="173"/>
    </location>
</feature>
<dbReference type="GO" id="GO:0005886">
    <property type="term" value="C:plasma membrane"/>
    <property type="evidence" value="ECO:0007669"/>
    <property type="project" value="UniProtKB-SubCell"/>
</dbReference>
<dbReference type="SUPFAM" id="SSF52540">
    <property type="entry name" value="P-loop containing nucleoside triphosphate hydrolases"/>
    <property type="match status" value="1"/>
</dbReference>
<dbReference type="InterPro" id="IPR003439">
    <property type="entry name" value="ABC_transporter-like_ATP-bd"/>
</dbReference>
<dbReference type="Proteomes" id="UP000824140">
    <property type="component" value="Unassembled WGS sequence"/>
</dbReference>
<dbReference type="Gene3D" id="3.40.50.300">
    <property type="entry name" value="P-loop containing nucleotide triphosphate hydrolases"/>
    <property type="match status" value="1"/>
</dbReference>
<protein>
    <submittedName>
        <fullName evidence="9">ABC transporter ATP-binding protein</fullName>
    </submittedName>
</protein>
<evidence type="ECO:0000256" key="5">
    <source>
        <dbReference type="ARBA" id="ARBA00022989"/>
    </source>
</evidence>
<evidence type="ECO:0000256" key="6">
    <source>
        <dbReference type="ARBA" id="ARBA00023136"/>
    </source>
</evidence>
<organism evidence="9 10">
    <name type="scientific">Candidatus Alectryocaccomicrobium excrementavium</name>
    <dbReference type="NCBI Taxonomy" id="2840668"/>
    <lineage>
        <taxon>Bacteria</taxon>
        <taxon>Bacillati</taxon>
        <taxon>Bacillota</taxon>
        <taxon>Clostridia</taxon>
        <taxon>Candidatus Alectryocaccomicrobium</taxon>
    </lineage>
</organism>
<dbReference type="GO" id="GO:0005524">
    <property type="term" value="F:ATP binding"/>
    <property type="evidence" value="ECO:0007669"/>
    <property type="project" value="UniProtKB-KW"/>
</dbReference>
<keyword evidence="6 7" id="KW-0472">Membrane</keyword>
<dbReference type="EMBL" id="DVJN01000155">
    <property type="protein sequence ID" value="HIS92883.1"/>
    <property type="molecule type" value="Genomic_DNA"/>
</dbReference>
<evidence type="ECO:0000256" key="4">
    <source>
        <dbReference type="ARBA" id="ARBA00022840"/>
    </source>
</evidence>
<feature type="domain" description="ABC transporter" evidence="8">
    <location>
        <begin position="339"/>
        <end position="571"/>
    </location>
</feature>
<feature type="transmembrane region" description="Helical" evidence="7">
    <location>
        <begin position="20"/>
        <end position="41"/>
    </location>
</feature>
<keyword evidence="3" id="KW-0547">Nucleotide-binding</keyword>
<dbReference type="InterPro" id="IPR036640">
    <property type="entry name" value="ABC1_TM_sf"/>
</dbReference>
<keyword evidence="2 7" id="KW-0812">Transmembrane</keyword>
<dbReference type="Pfam" id="PF00005">
    <property type="entry name" value="ABC_tran"/>
    <property type="match status" value="1"/>
</dbReference>
<proteinExistence type="predicted"/>
<dbReference type="InterPro" id="IPR003593">
    <property type="entry name" value="AAA+_ATPase"/>
</dbReference>
<comment type="caution">
    <text evidence="9">The sequence shown here is derived from an EMBL/GenBank/DDBJ whole genome shotgun (WGS) entry which is preliminary data.</text>
</comment>
<reference evidence="9" key="1">
    <citation type="submission" date="2020-10" db="EMBL/GenBank/DDBJ databases">
        <authorList>
            <person name="Gilroy R."/>
        </authorList>
    </citation>
    <scope>NUCLEOTIDE SEQUENCE</scope>
    <source>
        <strain evidence="9">13766</strain>
    </source>
</reference>
<keyword evidence="4 9" id="KW-0067">ATP-binding</keyword>
<evidence type="ECO:0000256" key="1">
    <source>
        <dbReference type="ARBA" id="ARBA00004651"/>
    </source>
</evidence>
<evidence type="ECO:0000259" key="8">
    <source>
        <dbReference type="PROSITE" id="PS50893"/>
    </source>
</evidence>
<name>A0A9D1G077_9FIRM</name>
<dbReference type="InterPro" id="IPR039421">
    <property type="entry name" value="Type_1_exporter"/>
</dbReference>
<dbReference type="SUPFAM" id="SSF90123">
    <property type="entry name" value="ABC transporter transmembrane region"/>
    <property type="match status" value="1"/>
</dbReference>
<gene>
    <name evidence="9" type="ORF">IAA84_07720</name>
</gene>
<evidence type="ECO:0000256" key="2">
    <source>
        <dbReference type="ARBA" id="ARBA00022692"/>
    </source>
</evidence>
<dbReference type="AlphaFoldDB" id="A0A9D1G077"/>
<keyword evidence="5 7" id="KW-1133">Transmembrane helix</keyword>
<evidence type="ECO:0000256" key="3">
    <source>
        <dbReference type="ARBA" id="ARBA00022741"/>
    </source>
</evidence>
<dbReference type="SMART" id="SM00382">
    <property type="entry name" value="AAA"/>
    <property type="match status" value="1"/>
</dbReference>
<dbReference type="PANTHER" id="PTHR24221:SF646">
    <property type="entry name" value="HAEMOLYSIN SECRETION ATP-BINDING PROTEIN"/>
    <property type="match status" value="1"/>
</dbReference>
<dbReference type="Gene3D" id="1.20.1560.10">
    <property type="entry name" value="ABC transporter type 1, transmembrane domain"/>
    <property type="match status" value="1"/>
</dbReference>